<dbReference type="KEGG" id="lyd:D7I47_09000"/>
<dbReference type="InterPro" id="IPR013747">
    <property type="entry name" value="ACP_syn_III_C"/>
</dbReference>
<dbReference type="PANTHER" id="PTHR34069:SF3">
    <property type="entry name" value="ACYL-COA:ACYL-COA ALKYLTRANSFERASE"/>
    <property type="match status" value="1"/>
</dbReference>
<dbReference type="GO" id="GO:0016746">
    <property type="term" value="F:acyltransferase activity"/>
    <property type="evidence" value="ECO:0007669"/>
    <property type="project" value="UniProtKB-KW"/>
</dbReference>
<gene>
    <name evidence="4" type="ORF">D7I47_09000</name>
</gene>
<evidence type="ECO:0000313" key="5">
    <source>
        <dbReference type="Proteomes" id="UP000278886"/>
    </source>
</evidence>
<dbReference type="Proteomes" id="UP000278886">
    <property type="component" value="Chromosome"/>
</dbReference>
<evidence type="ECO:0000256" key="2">
    <source>
        <dbReference type="ARBA" id="ARBA00023315"/>
    </source>
</evidence>
<organism evidence="4 5">
    <name type="scientific">Protaetiibacter intestinalis</name>
    <dbReference type="NCBI Taxonomy" id="2419774"/>
    <lineage>
        <taxon>Bacteria</taxon>
        <taxon>Bacillati</taxon>
        <taxon>Actinomycetota</taxon>
        <taxon>Actinomycetes</taxon>
        <taxon>Micrococcales</taxon>
        <taxon>Microbacteriaceae</taxon>
        <taxon>Protaetiibacter</taxon>
    </lineage>
</organism>
<dbReference type="PANTHER" id="PTHR34069">
    <property type="entry name" value="3-OXOACYL-[ACYL-CARRIER-PROTEIN] SYNTHASE 3"/>
    <property type="match status" value="1"/>
</dbReference>
<reference evidence="5" key="1">
    <citation type="submission" date="2018-09" db="EMBL/GenBank/DDBJ databases">
        <title>Genome sequencing of strain 2DFWR-13.</title>
        <authorList>
            <person name="Heo J."/>
            <person name="Kim S.-J."/>
            <person name="Kwon S.-W."/>
        </authorList>
    </citation>
    <scope>NUCLEOTIDE SEQUENCE [LARGE SCALE GENOMIC DNA]</scope>
    <source>
        <strain evidence="5">2DFWR-13</strain>
    </source>
</reference>
<dbReference type="SUPFAM" id="SSF53901">
    <property type="entry name" value="Thiolase-like"/>
    <property type="match status" value="2"/>
</dbReference>
<keyword evidence="5" id="KW-1185">Reference proteome</keyword>
<dbReference type="Pfam" id="PF08541">
    <property type="entry name" value="ACP_syn_III_C"/>
    <property type="match status" value="1"/>
</dbReference>
<proteinExistence type="predicted"/>
<evidence type="ECO:0000313" key="4">
    <source>
        <dbReference type="EMBL" id="AYF98381.1"/>
    </source>
</evidence>
<keyword evidence="2" id="KW-0012">Acyltransferase</keyword>
<dbReference type="AlphaFoldDB" id="A0A387B962"/>
<name>A0A387B962_9MICO</name>
<evidence type="ECO:0000259" key="3">
    <source>
        <dbReference type="Pfam" id="PF08541"/>
    </source>
</evidence>
<dbReference type="Gene3D" id="3.40.47.10">
    <property type="match status" value="2"/>
</dbReference>
<dbReference type="RefSeq" id="WP_120762728.1">
    <property type="nucleotide sequence ID" value="NZ_CP032630.1"/>
</dbReference>
<sequence>MAATAQAYLTGFGSHLPGEPVDNDGIVARLGGDDPVTERIRRLILEQNGIRQRHYALDEHGEPTALNEELAVKALQAAFADRGIGPSDIRMLATATTMGDVLVPGFASMVHGRLGGGPMQLLSASGVCASSLAALDAAVAKIRLGDHPRAAVVGSELPSRSLRQRRYDGIRAGMDAHFLRWMLSDGAGAVVVEFQPHPSKPSLRVDWVRHVSLAHEHPVCMRAGMTGDATSVGGTWQDLAIADADAAGMFLLRQDVSMLDDLADSGIAQFEELVDTGLVDVKHLDHVICHYSTNVFRDVAFEALRRRVPTLDTDRWFSNLETRGNTGSASIFIALEEAWRTGRFAPGESVLLAVPESGRFSFAFAHLTVVAPPNTQGAPS</sequence>
<accession>A0A387B962</accession>
<dbReference type="CDD" id="cd00827">
    <property type="entry name" value="init_cond_enzymes"/>
    <property type="match status" value="1"/>
</dbReference>
<evidence type="ECO:0000256" key="1">
    <source>
        <dbReference type="ARBA" id="ARBA00022679"/>
    </source>
</evidence>
<dbReference type="EMBL" id="CP032630">
    <property type="protein sequence ID" value="AYF98381.1"/>
    <property type="molecule type" value="Genomic_DNA"/>
</dbReference>
<protein>
    <submittedName>
        <fullName evidence="4">3-oxoacyl-ACP synthase</fullName>
    </submittedName>
</protein>
<dbReference type="GO" id="GO:0044550">
    <property type="term" value="P:secondary metabolite biosynthetic process"/>
    <property type="evidence" value="ECO:0007669"/>
    <property type="project" value="TreeGrafter"/>
</dbReference>
<dbReference type="OrthoDB" id="2514738at2"/>
<feature type="domain" description="Beta-ketoacyl-[acyl-carrier-protein] synthase III C-terminal" evidence="3">
    <location>
        <begin position="280"/>
        <end position="353"/>
    </location>
</feature>
<keyword evidence="1" id="KW-0808">Transferase</keyword>
<dbReference type="InterPro" id="IPR016039">
    <property type="entry name" value="Thiolase-like"/>
</dbReference>